<dbReference type="Gene3D" id="3.40.50.2300">
    <property type="match status" value="2"/>
</dbReference>
<proteinExistence type="inferred from homology"/>
<evidence type="ECO:0000313" key="8">
    <source>
        <dbReference type="Proteomes" id="UP000602745"/>
    </source>
</evidence>
<dbReference type="RefSeq" id="WP_188408561.1">
    <property type="nucleotide sequence ID" value="NZ_BMCP01000001.1"/>
</dbReference>
<dbReference type="PANTHER" id="PTHR30483:SF6">
    <property type="entry name" value="PERIPLASMIC BINDING PROTEIN OF ABC TRANSPORTER FOR NATURAL AMINO ACIDS"/>
    <property type="match status" value="1"/>
</dbReference>
<dbReference type="CDD" id="cd06336">
    <property type="entry name" value="PBP1_ABC_ligand_binding-like"/>
    <property type="match status" value="1"/>
</dbReference>
<dbReference type="Pfam" id="PF13458">
    <property type="entry name" value="Peripla_BP_6"/>
    <property type="match status" value="1"/>
</dbReference>
<keyword evidence="8" id="KW-1185">Reference proteome</keyword>
<evidence type="ECO:0000256" key="3">
    <source>
        <dbReference type="ARBA" id="ARBA00022729"/>
    </source>
</evidence>
<name>A0A8J2YFT3_9RHOB</name>
<organism evidence="7 8">
    <name type="scientific">Agaricicola taiwanensis</name>
    <dbReference type="NCBI Taxonomy" id="591372"/>
    <lineage>
        <taxon>Bacteria</taxon>
        <taxon>Pseudomonadati</taxon>
        <taxon>Pseudomonadota</taxon>
        <taxon>Alphaproteobacteria</taxon>
        <taxon>Rhodobacterales</taxon>
        <taxon>Paracoccaceae</taxon>
        <taxon>Agaricicola</taxon>
    </lineage>
</organism>
<comment type="caution">
    <text evidence="7">The sequence shown here is derived from an EMBL/GenBank/DDBJ whole genome shotgun (WGS) entry which is preliminary data.</text>
</comment>
<evidence type="ECO:0000313" key="7">
    <source>
        <dbReference type="EMBL" id="GGE34525.1"/>
    </source>
</evidence>
<dbReference type="PRINTS" id="PR00337">
    <property type="entry name" value="LEUILEVALBP"/>
</dbReference>
<gene>
    <name evidence="7" type="ORF">GCM10007276_09940</name>
</gene>
<feature type="signal peptide" evidence="5">
    <location>
        <begin position="1"/>
        <end position="21"/>
    </location>
</feature>
<reference evidence="7" key="1">
    <citation type="journal article" date="2014" name="Int. J. Syst. Evol. Microbiol.">
        <title>Complete genome sequence of Corynebacterium casei LMG S-19264T (=DSM 44701T), isolated from a smear-ripened cheese.</title>
        <authorList>
            <consortium name="US DOE Joint Genome Institute (JGI-PGF)"/>
            <person name="Walter F."/>
            <person name="Albersmeier A."/>
            <person name="Kalinowski J."/>
            <person name="Ruckert C."/>
        </authorList>
    </citation>
    <scope>NUCLEOTIDE SEQUENCE</scope>
    <source>
        <strain evidence="7">CCM 7684</strain>
    </source>
</reference>
<accession>A0A8J2YFT3</accession>
<reference evidence="7" key="2">
    <citation type="submission" date="2020-09" db="EMBL/GenBank/DDBJ databases">
        <authorList>
            <person name="Sun Q."/>
            <person name="Sedlacek I."/>
        </authorList>
    </citation>
    <scope>NUCLEOTIDE SEQUENCE</scope>
    <source>
        <strain evidence="7">CCM 7684</strain>
    </source>
</reference>
<evidence type="ECO:0000256" key="1">
    <source>
        <dbReference type="ARBA" id="ARBA00010062"/>
    </source>
</evidence>
<dbReference type="InterPro" id="IPR000709">
    <property type="entry name" value="Leu_Ile_Val-bd"/>
</dbReference>
<evidence type="ECO:0000256" key="5">
    <source>
        <dbReference type="SAM" id="SignalP"/>
    </source>
</evidence>
<sequence length="388" mass="41692">MFKYGLSALALCVAFAGGAQAQEQELKIGVIASLSGAGATWGLAMKGAAELAAEDVNKEGGLEVGGKKYKVRIIAYDDQYKSSEAITAVNRLISEDKAKYFVGTAGSAPMVAVLPITTKAKVINMTLAFTDKATTPEVPYSFRSVLPTGIFAKPQIAWVVDKLGAKKIAGLFPNDESGQQLAKDNEAAYEAAGAKFVSKEFFERERTDFTPLLTRILASDAEAIELDGNAPNTAGLIVKQARELGWDKPIIRTGGDATADIINIAGAQFAEGVYVHQPIDPELPETKAYIDRWKKTYNTEMNGFSPFFYVNVKMLFEAMKKAGTVDDTDKVREAMVALKDFPSALGPVGWTGEELFGINHQLSAPFYIGQIKGGKSEIVARCTSAGCE</sequence>
<feature type="chain" id="PRO_5035263808" evidence="5">
    <location>
        <begin position="22"/>
        <end position="388"/>
    </location>
</feature>
<dbReference type="EMBL" id="BMCP01000001">
    <property type="protein sequence ID" value="GGE34525.1"/>
    <property type="molecule type" value="Genomic_DNA"/>
</dbReference>
<keyword evidence="2" id="KW-0813">Transport</keyword>
<dbReference type="SUPFAM" id="SSF53822">
    <property type="entry name" value="Periplasmic binding protein-like I"/>
    <property type="match status" value="1"/>
</dbReference>
<protein>
    <submittedName>
        <fullName evidence="7">ABC transporter substrate-binding protein</fullName>
    </submittedName>
</protein>
<evidence type="ECO:0000256" key="4">
    <source>
        <dbReference type="ARBA" id="ARBA00022970"/>
    </source>
</evidence>
<dbReference type="InterPro" id="IPR028082">
    <property type="entry name" value="Peripla_BP_I"/>
</dbReference>
<feature type="domain" description="Leucine-binding protein" evidence="6">
    <location>
        <begin position="26"/>
        <end position="375"/>
    </location>
</feature>
<dbReference type="InterPro" id="IPR028081">
    <property type="entry name" value="Leu-bd"/>
</dbReference>
<dbReference type="Proteomes" id="UP000602745">
    <property type="component" value="Unassembled WGS sequence"/>
</dbReference>
<keyword evidence="3 5" id="KW-0732">Signal</keyword>
<evidence type="ECO:0000259" key="6">
    <source>
        <dbReference type="Pfam" id="PF13458"/>
    </source>
</evidence>
<dbReference type="InterPro" id="IPR051010">
    <property type="entry name" value="BCAA_transport"/>
</dbReference>
<comment type="similarity">
    <text evidence="1">Belongs to the leucine-binding protein family.</text>
</comment>
<evidence type="ECO:0000256" key="2">
    <source>
        <dbReference type="ARBA" id="ARBA00022448"/>
    </source>
</evidence>
<keyword evidence="4" id="KW-0029">Amino-acid transport</keyword>
<dbReference type="GO" id="GO:0006865">
    <property type="term" value="P:amino acid transport"/>
    <property type="evidence" value="ECO:0007669"/>
    <property type="project" value="UniProtKB-KW"/>
</dbReference>
<dbReference type="PANTHER" id="PTHR30483">
    <property type="entry name" value="LEUCINE-SPECIFIC-BINDING PROTEIN"/>
    <property type="match status" value="1"/>
</dbReference>
<dbReference type="AlphaFoldDB" id="A0A8J2YFT3"/>